<evidence type="ECO:0000256" key="1">
    <source>
        <dbReference type="ARBA" id="ARBA00004370"/>
    </source>
</evidence>
<name>A0A091FVA9_CUCCA</name>
<dbReference type="AlphaFoldDB" id="A0A091FVA9"/>
<sequence length="66" mass="7215">MAKDKGSPSLNGTAMITLNVFDNRPFVPQFNQSEISISIPENTGVNYLIYAFTVAETSGKQIAYTI</sequence>
<dbReference type="SUPFAM" id="SSF49313">
    <property type="entry name" value="Cadherin-like"/>
    <property type="match status" value="1"/>
</dbReference>
<accession>A0A091FVA9</accession>
<evidence type="ECO:0000256" key="2">
    <source>
        <dbReference type="ARBA" id="ARBA00023136"/>
    </source>
</evidence>
<dbReference type="GO" id="GO:0016020">
    <property type="term" value="C:membrane"/>
    <property type="evidence" value="ECO:0007669"/>
    <property type="project" value="UniProtKB-SubCell"/>
</dbReference>
<dbReference type="EMBL" id="KL447392">
    <property type="protein sequence ID" value="KFO72921.1"/>
    <property type="molecule type" value="Genomic_DNA"/>
</dbReference>
<protein>
    <submittedName>
        <fullName evidence="3">Uncharacterized protein</fullName>
    </submittedName>
</protein>
<keyword evidence="2" id="KW-0472">Membrane</keyword>
<comment type="subcellular location">
    <subcellularLocation>
        <location evidence="1">Membrane</location>
    </subcellularLocation>
</comment>
<feature type="non-terminal residue" evidence="3">
    <location>
        <position position="66"/>
    </location>
</feature>
<keyword evidence="4" id="KW-1185">Reference proteome</keyword>
<dbReference type="Proteomes" id="UP000053760">
    <property type="component" value="Unassembled WGS sequence"/>
</dbReference>
<evidence type="ECO:0000313" key="4">
    <source>
        <dbReference type="Proteomes" id="UP000053760"/>
    </source>
</evidence>
<evidence type="ECO:0000313" key="3">
    <source>
        <dbReference type="EMBL" id="KFO72921.1"/>
    </source>
</evidence>
<dbReference type="InterPro" id="IPR015919">
    <property type="entry name" value="Cadherin-like_sf"/>
</dbReference>
<gene>
    <name evidence="3" type="ORF">N303_01198</name>
</gene>
<proteinExistence type="predicted"/>
<organism evidence="3 4">
    <name type="scientific">Cuculus canorus</name>
    <name type="common">Common cuckoo</name>
    <dbReference type="NCBI Taxonomy" id="55661"/>
    <lineage>
        <taxon>Eukaryota</taxon>
        <taxon>Metazoa</taxon>
        <taxon>Chordata</taxon>
        <taxon>Craniata</taxon>
        <taxon>Vertebrata</taxon>
        <taxon>Euteleostomi</taxon>
        <taxon>Archelosauria</taxon>
        <taxon>Archosauria</taxon>
        <taxon>Dinosauria</taxon>
        <taxon>Saurischia</taxon>
        <taxon>Theropoda</taxon>
        <taxon>Coelurosauria</taxon>
        <taxon>Aves</taxon>
        <taxon>Neognathae</taxon>
        <taxon>Neoaves</taxon>
        <taxon>Otidimorphae</taxon>
        <taxon>Cuculiformes</taxon>
        <taxon>Cuculidae</taxon>
        <taxon>Cuculus</taxon>
    </lineage>
</organism>
<dbReference type="GO" id="GO:0005509">
    <property type="term" value="F:calcium ion binding"/>
    <property type="evidence" value="ECO:0007669"/>
    <property type="project" value="InterPro"/>
</dbReference>
<reference evidence="3 4" key="1">
    <citation type="submission" date="2014-04" db="EMBL/GenBank/DDBJ databases">
        <title>Genome evolution of avian class.</title>
        <authorList>
            <person name="Zhang G."/>
            <person name="Li C."/>
        </authorList>
    </citation>
    <scope>NUCLEOTIDE SEQUENCE [LARGE SCALE GENOMIC DNA]</scope>
    <source>
        <strain evidence="3">BGI_N303</strain>
    </source>
</reference>